<organism evidence="1 2">
    <name type="scientific">Halorubrum distributum</name>
    <dbReference type="NCBI Taxonomy" id="29283"/>
    <lineage>
        <taxon>Archaea</taxon>
        <taxon>Methanobacteriati</taxon>
        <taxon>Methanobacteriota</taxon>
        <taxon>Stenosarchaea group</taxon>
        <taxon>Halobacteria</taxon>
        <taxon>Halobacteriales</taxon>
        <taxon>Haloferacaceae</taxon>
        <taxon>Halorubrum</taxon>
        <taxon>Halorubrum distributum group</taxon>
    </lineage>
</organism>
<accession>A0A6B1IM60</accession>
<name>A0A6B1IM60_9EURY</name>
<dbReference type="RefSeq" id="WP_159369080.1">
    <property type="nucleotide sequence ID" value="NZ_WMEO01000012.1"/>
</dbReference>
<gene>
    <name evidence="1" type="ORF">GLW36_09205</name>
</gene>
<evidence type="ECO:0000313" key="1">
    <source>
        <dbReference type="EMBL" id="MYL16820.1"/>
    </source>
</evidence>
<comment type="caution">
    <text evidence="1">The sequence shown here is derived from an EMBL/GenBank/DDBJ whole genome shotgun (WGS) entry which is preliminary data.</text>
</comment>
<evidence type="ECO:0000313" key="2">
    <source>
        <dbReference type="Proteomes" id="UP000460194"/>
    </source>
</evidence>
<reference evidence="1 2" key="1">
    <citation type="submission" date="2019-11" db="EMBL/GenBank/DDBJ databases">
        <title>Genome sequences of 17 halophilic strains isolated from different environments.</title>
        <authorList>
            <person name="Furrow R.E."/>
        </authorList>
    </citation>
    <scope>NUCLEOTIDE SEQUENCE [LARGE SCALE GENOMIC DNA]</scope>
    <source>
        <strain evidence="1 2">22517_05_Cabo</strain>
    </source>
</reference>
<dbReference type="AlphaFoldDB" id="A0A6B1IM60"/>
<proteinExistence type="predicted"/>
<dbReference type="Proteomes" id="UP000460194">
    <property type="component" value="Unassembled WGS sequence"/>
</dbReference>
<dbReference type="EMBL" id="WMEO01000012">
    <property type="protein sequence ID" value="MYL16820.1"/>
    <property type="molecule type" value="Genomic_DNA"/>
</dbReference>
<protein>
    <recommendedName>
        <fullName evidence="3">DUF1102 domain-containing protein</fullName>
    </recommendedName>
</protein>
<evidence type="ECO:0008006" key="3">
    <source>
        <dbReference type="Google" id="ProtNLM"/>
    </source>
</evidence>
<sequence length="187" mass="18561">MNRRRFVASLGALTAGGAAAVGTGAFTSVEASRDIGVTVSGDASALLSIAPGTPDGVPDSGNGDYATGASSSQLAVDITGSNGNVGGDGVNANSVTTFLGVFHIENQGTQEITLDVDPLLFADIDGSGFSVDEILTITLVPAPLASPVNLGVGEAQSFSVIALTVDFDGGATDVEIDNELNIEASTT</sequence>